<comment type="caution">
    <text evidence="2">The sequence shown here is derived from an EMBL/GenBank/DDBJ whole genome shotgun (WGS) entry which is preliminary data.</text>
</comment>
<reference evidence="2" key="1">
    <citation type="journal article" date="2019" name="Sci. Rep.">
        <title>Draft genome of Tanacetum cinerariifolium, the natural source of mosquito coil.</title>
        <authorList>
            <person name="Yamashiro T."/>
            <person name="Shiraishi A."/>
            <person name="Satake H."/>
            <person name="Nakayama K."/>
        </authorList>
    </citation>
    <scope>NUCLEOTIDE SEQUENCE</scope>
</reference>
<feature type="non-terminal residue" evidence="2">
    <location>
        <position position="1"/>
    </location>
</feature>
<proteinExistence type="predicted"/>
<evidence type="ECO:0000313" key="2">
    <source>
        <dbReference type="EMBL" id="GFC85979.1"/>
    </source>
</evidence>
<protein>
    <submittedName>
        <fullName evidence="2">Uncharacterized protein</fullName>
    </submittedName>
</protein>
<evidence type="ECO:0000256" key="1">
    <source>
        <dbReference type="SAM" id="SignalP"/>
    </source>
</evidence>
<organism evidence="2">
    <name type="scientific">Tanacetum cinerariifolium</name>
    <name type="common">Dalmatian daisy</name>
    <name type="synonym">Chrysanthemum cinerariifolium</name>
    <dbReference type="NCBI Taxonomy" id="118510"/>
    <lineage>
        <taxon>Eukaryota</taxon>
        <taxon>Viridiplantae</taxon>
        <taxon>Streptophyta</taxon>
        <taxon>Embryophyta</taxon>
        <taxon>Tracheophyta</taxon>
        <taxon>Spermatophyta</taxon>
        <taxon>Magnoliopsida</taxon>
        <taxon>eudicotyledons</taxon>
        <taxon>Gunneridae</taxon>
        <taxon>Pentapetalae</taxon>
        <taxon>asterids</taxon>
        <taxon>campanulids</taxon>
        <taxon>Asterales</taxon>
        <taxon>Asteraceae</taxon>
        <taxon>Asteroideae</taxon>
        <taxon>Anthemideae</taxon>
        <taxon>Anthemidinae</taxon>
        <taxon>Tanacetum</taxon>
    </lineage>
</organism>
<sequence length="49" mass="5522">AIFLAVASLFFWQWQPSSLAVGTSSASGNWQWECLMHFIPNNPPLNLML</sequence>
<name>A0A699RFB0_TANCI</name>
<dbReference type="AlphaFoldDB" id="A0A699RFB0"/>
<gene>
    <name evidence="2" type="ORF">Tci_857949</name>
</gene>
<dbReference type="EMBL" id="BKCJ011102788">
    <property type="protein sequence ID" value="GFC85979.1"/>
    <property type="molecule type" value="Genomic_DNA"/>
</dbReference>
<feature type="signal peptide" evidence="1">
    <location>
        <begin position="1"/>
        <end position="20"/>
    </location>
</feature>
<keyword evidence="1" id="KW-0732">Signal</keyword>
<feature type="chain" id="PRO_5025537253" evidence="1">
    <location>
        <begin position="21"/>
        <end position="49"/>
    </location>
</feature>
<accession>A0A699RFB0</accession>